<comment type="caution">
    <text evidence="3">The sequence shown here is derived from an EMBL/GenBank/DDBJ whole genome shotgun (WGS) entry which is preliminary data.</text>
</comment>
<feature type="domain" description="EC042-2821-like Restriction Endonuclease-like" evidence="2">
    <location>
        <begin position="327"/>
        <end position="421"/>
    </location>
</feature>
<gene>
    <name evidence="3" type="ORF">RS130_07350</name>
</gene>
<evidence type="ECO:0000313" key="3">
    <source>
        <dbReference type="EMBL" id="MDU0353763.1"/>
    </source>
</evidence>
<reference evidence="3 4" key="1">
    <citation type="submission" date="2023-10" db="EMBL/GenBank/DDBJ databases">
        <title>Glaciecola aquimarina strain GGW-M5 nov., isolated from a coastal seawater.</title>
        <authorList>
            <person name="Bayburt H."/>
            <person name="Kim J.M."/>
            <person name="Choi B.J."/>
            <person name="Jeon C.O."/>
        </authorList>
    </citation>
    <scope>NUCLEOTIDE SEQUENCE [LARGE SCALE GENOMIC DNA]</scope>
    <source>
        <strain evidence="3 4">KCTC 32108</strain>
    </source>
</reference>
<dbReference type="RefSeq" id="WP_316025413.1">
    <property type="nucleotide sequence ID" value="NZ_JAWDIO010000002.1"/>
</dbReference>
<dbReference type="InterPro" id="IPR022104">
    <property type="entry name" value="DUF3644"/>
</dbReference>
<dbReference type="Pfam" id="PF12358">
    <property type="entry name" value="DUF3644"/>
    <property type="match status" value="1"/>
</dbReference>
<protein>
    <submittedName>
        <fullName evidence="3">DUF3644 domain-containing protein</fullName>
    </submittedName>
</protein>
<dbReference type="EMBL" id="JAWDIO010000002">
    <property type="protein sequence ID" value="MDU0353763.1"/>
    <property type="molecule type" value="Genomic_DNA"/>
</dbReference>
<name>A0ABU3SUU6_9ALTE</name>
<keyword evidence="4" id="KW-1185">Reference proteome</keyword>
<sequence length="431" mass="48959">MAEKQGQEKFFDFLQQCERNGKKFTKQQVIDATGWKPATFNTYFGKGQITQFVVEIGANKLEAINTTDIDFVEFKKRLSQSKHYQELGHKCKSNLAKALLKKSRDNMMLALELYNRPSLENKLDGFVLLFCTAWEQLCKSRLIERDGEDSIFEPNVKKGTRRTIPLRACLDRLYEPKNNIRRNIEVVADWRDKAAHLLMPEIQSIASRIFQSGVLNYSSEFESFTDTAFISSQHTGMMSLVGEFKLPPASLLKTLYGSAANEILELAQEVESEIEAADDISFAIPLRVSLVFAKEEGDAQIVIAKANGSTEDLKKLRQALVIEKPVDPDKTHPHSQGVLLKLLNDTLTKDFDANKLGRALPKTDVHGSPALNRHCLQACINKLGWKKNNNKYHYFGKLANRHQYSEEAITELVKRIAQDEQFVSQAKCKKR</sequence>
<dbReference type="Pfam" id="PF18740">
    <property type="entry name" value="EC042_2821"/>
    <property type="match status" value="1"/>
</dbReference>
<evidence type="ECO:0000259" key="1">
    <source>
        <dbReference type="Pfam" id="PF12358"/>
    </source>
</evidence>
<evidence type="ECO:0000259" key="2">
    <source>
        <dbReference type="Pfam" id="PF18740"/>
    </source>
</evidence>
<dbReference type="Proteomes" id="UP001247805">
    <property type="component" value="Unassembled WGS sequence"/>
</dbReference>
<proteinExistence type="predicted"/>
<accession>A0ABU3SUU6</accession>
<dbReference type="InterPro" id="IPR049530">
    <property type="entry name" value="EC042_2821"/>
</dbReference>
<evidence type="ECO:0000313" key="4">
    <source>
        <dbReference type="Proteomes" id="UP001247805"/>
    </source>
</evidence>
<organism evidence="3 4">
    <name type="scientific">Paraglaciecola aquimarina</name>
    <dbReference type="NCBI Taxonomy" id="1235557"/>
    <lineage>
        <taxon>Bacteria</taxon>
        <taxon>Pseudomonadati</taxon>
        <taxon>Pseudomonadota</taxon>
        <taxon>Gammaproteobacteria</taxon>
        <taxon>Alteromonadales</taxon>
        <taxon>Alteromonadaceae</taxon>
        <taxon>Paraglaciecola</taxon>
    </lineage>
</organism>
<feature type="domain" description="DUF3644" evidence="1">
    <location>
        <begin position="99"/>
        <end position="273"/>
    </location>
</feature>